<dbReference type="EMBL" id="CP090892">
    <property type="protein sequence ID" value="ULU08390.1"/>
    <property type="molecule type" value="Genomic_DNA"/>
</dbReference>
<gene>
    <name evidence="3" type="ORF">L3Y34_019518</name>
</gene>
<feature type="transmembrane region" description="Helical" evidence="1">
    <location>
        <begin position="207"/>
        <end position="228"/>
    </location>
</feature>
<keyword evidence="1" id="KW-0472">Membrane</keyword>
<evidence type="ECO:0000259" key="2">
    <source>
        <dbReference type="PROSITE" id="PS50097"/>
    </source>
</evidence>
<dbReference type="InterPro" id="IPR011333">
    <property type="entry name" value="SKP1/BTB/POZ_sf"/>
</dbReference>
<dbReference type="CDD" id="cd18186">
    <property type="entry name" value="BTB_POZ_ZBTB_KLHL-like"/>
    <property type="match status" value="1"/>
</dbReference>
<dbReference type="InterPro" id="IPR000210">
    <property type="entry name" value="BTB/POZ_dom"/>
</dbReference>
<accession>A0AAE9IW68</accession>
<dbReference type="SUPFAM" id="SSF54695">
    <property type="entry name" value="POZ domain"/>
    <property type="match status" value="1"/>
</dbReference>
<protein>
    <recommendedName>
        <fullName evidence="2">BTB domain-containing protein</fullName>
    </recommendedName>
</protein>
<keyword evidence="1" id="KW-0812">Transmembrane</keyword>
<feature type="domain" description="BTB" evidence="2">
    <location>
        <begin position="5"/>
        <end position="64"/>
    </location>
</feature>
<dbReference type="Gene3D" id="3.30.710.10">
    <property type="entry name" value="Potassium Channel Kv1.1, Chain A"/>
    <property type="match status" value="1"/>
</dbReference>
<organism evidence="3 4">
    <name type="scientific">Caenorhabditis briggsae</name>
    <dbReference type="NCBI Taxonomy" id="6238"/>
    <lineage>
        <taxon>Eukaryota</taxon>
        <taxon>Metazoa</taxon>
        <taxon>Ecdysozoa</taxon>
        <taxon>Nematoda</taxon>
        <taxon>Chromadorea</taxon>
        <taxon>Rhabditida</taxon>
        <taxon>Rhabditina</taxon>
        <taxon>Rhabditomorpha</taxon>
        <taxon>Rhabditoidea</taxon>
        <taxon>Rhabditidae</taxon>
        <taxon>Peloderinae</taxon>
        <taxon>Caenorhabditis</taxon>
    </lineage>
</organism>
<dbReference type="AlphaFoldDB" id="A0AAE9IW68"/>
<evidence type="ECO:0000313" key="3">
    <source>
        <dbReference type="EMBL" id="ULU08390.1"/>
    </source>
</evidence>
<reference evidence="3 4" key="1">
    <citation type="submission" date="2022-05" db="EMBL/GenBank/DDBJ databases">
        <title>Chromosome-level reference genomes for two strains of Caenorhabditis briggsae: an improved platform for comparative genomics.</title>
        <authorList>
            <person name="Stevens L."/>
            <person name="Andersen E.C."/>
        </authorList>
    </citation>
    <scope>NUCLEOTIDE SEQUENCE [LARGE SCALE GENOMIC DNA]</scope>
    <source>
        <strain evidence="3">QX1410_ONT</strain>
        <tissue evidence="3">Whole-organism</tissue>
    </source>
</reference>
<dbReference type="PANTHER" id="PTHR22743">
    <property type="entry name" value="MEPRIN/TRAF-LIKE MATH FAMILY-C.ELEGANS"/>
    <property type="match status" value="1"/>
</dbReference>
<proteinExistence type="predicted"/>
<dbReference type="PANTHER" id="PTHR22743:SF165">
    <property type="entry name" value="BTB AND MATH DOMAIN CONTAINING-RELATED"/>
    <property type="match status" value="1"/>
</dbReference>
<dbReference type="SMART" id="SM00225">
    <property type="entry name" value="BTB"/>
    <property type="match status" value="1"/>
</dbReference>
<evidence type="ECO:0000256" key="1">
    <source>
        <dbReference type="SAM" id="Phobius"/>
    </source>
</evidence>
<name>A0AAE9IW68_CAEBR</name>
<dbReference type="Pfam" id="PF00651">
    <property type="entry name" value="BTB"/>
    <property type="match status" value="1"/>
</dbReference>
<dbReference type="Proteomes" id="UP000827892">
    <property type="component" value="Chromosome II"/>
</dbReference>
<keyword evidence="1" id="KW-1133">Transmembrane helix</keyword>
<sequence>MKQFSDVTLKVKERKFYISKLYLSSHSPYFATLFLGRFQESEKSEIELKDVNPQDFQYYLEVLHLENGIDDDTVQGILSVADMFDTPKIVKKCEEFLVKESKKGLKRKLELAGNYRMEGLKKQCLDEIKSKADIRSVISEDPTLFKRLRFLKKVPTPKSKFQQCTICRRNVLVISVHAMLTMCLQEKMVPDYQASANRELPKMPGKYSYLILIFVIILVICILTYMAVQHGIKIDNQVHVQPTATSCPVNKCSKSSKNFEDAAVQTDYSNIDYEFSFAKFPKCPPCICHYGQAPEKSITAEFPTKISERPGTRNRKVDAIEKAEPVLVGQTILV</sequence>
<dbReference type="PROSITE" id="PS50097">
    <property type="entry name" value="BTB"/>
    <property type="match status" value="1"/>
</dbReference>
<evidence type="ECO:0000313" key="4">
    <source>
        <dbReference type="Proteomes" id="UP000827892"/>
    </source>
</evidence>
<dbReference type="InterPro" id="IPR052664">
    <property type="entry name" value="BTB-MATH_domain_protein"/>
</dbReference>